<dbReference type="EMBL" id="SNRY01001305">
    <property type="protein sequence ID" value="KAA6331932.1"/>
    <property type="molecule type" value="Genomic_DNA"/>
</dbReference>
<evidence type="ECO:0000313" key="1">
    <source>
        <dbReference type="EMBL" id="KAA6331932.1"/>
    </source>
</evidence>
<organism evidence="1">
    <name type="scientific">termite gut metagenome</name>
    <dbReference type="NCBI Taxonomy" id="433724"/>
    <lineage>
        <taxon>unclassified sequences</taxon>
        <taxon>metagenomes</taxon>
        <taxon>organismal metagenomes</taxon>
    </lineage>
</organism>
<gene>
    <name evidence="1" type="ORF">EZS27_019507</name>
</gene>
<sequence>MKKLNIKLNQAYKLFKNGFEQELEGDLVILSGVNGSGKSQFINMLNMITDKVPADIRNQNDLAKYKINVSIKIDSIEITNIDIAKRTFKDNINITILYSVID</sequence>
<dbReference type="AlphaFoldDB" id="A0A5J4RDZ0"/>
<accession>A0A5J4RDZ0</accession>
<evidence type="ECO:0008006" key="2">
    <source>
        <dbReference type="Google" id="ProtNLM"/>
    </source>
</evidence>
<comment type="caution">
    <text evidence="1">The sequence shown here is derived from an EMBL/GenBank/DDBJ whole genome shotgun (WGS) entry which is preliminary data.</text>
</comment>
<dbReference type="InterPro" id="IPR027417">
    <property type="entry name" value="P-loop_NTPase"/>
</dbReference>
<protein>
    <recommendedName>
        <fullName evidence="2">Rad50/SbcC-type AAA domain-containing protein</fullName>
    </recommendedName>
</protein>
<reference evidence="1" key="1">
    <citation type="submission" date="2019-03" db="EMBL/GenBank/DDBJ databases">
        <title>Single cell metagenomics reveals metabolic interactions within the superorganism composed of flagellate Streblomastix strix and complex community of Bacteroidetes bacteria on its surface.</title>
        <authorList>
            <person name="Treitli S.C."/>
            <person name="Kolisko M."/>
            <person name="Husnik F."/>
            <person name="Keeling P."/>
            <person name="Hampl V."/>
        </authorList>
    </citation>
    <scope>NUCLEOTIDE SEQUENCE</scope>
    <source>
        <strain evidence="1">STM</strain>
    </source>
</reference>
<dbReference type="SUPFAM" id="SSF52540">
    <property type="entry name" value="P-loop containing nucleoside triphosphate hydrolases"/>
    <property type="match status" value="1"/>
</dbReference>
<name>A0A5J4RDZ0_9ZZZZ</name>
<proteinExistence type="predicted"/>